<evidence type="ECO:0000313" key="1">
    <source>
        <dbReference type="EMBL" id="KAJ7518468.1"/>
    </source>
</evidence>
<reference evidence="2" key="1">
    <citation type="journal article" date="2024" name="Proc. Natl. Acad. Sci. U.S.A.">
        <title>Extraordinary preservation of gene collinearity over three hundred million years revealed in homosporous lycophytes.</title>
        <authorList>
            <person name="Li C."/>
            <person name="Wickell D."/>
            <person name="Kuo L.Y."/>
            <person name="Chen X."/>
            <person name="Nie B."/>
            <person name="Liao X."/>
            <person name="Peng D."/>
            <person name="Ji J."/>
            <person name="Jenkins J."/>
            <person name="Williams M."/>
            <person name="Shu S."/>
            <person name="Plott C."/>
            <person name="Barry K."/>
            <person name="Rajasekar S."/>
            <person name="Grimwood J."/>
            <person name="Han X."/>
            <person name="Sun S."/>
            <person name="Hou Z."/>
            <person name="He W."/>
            <person name="Dai G."/>
            <person name="Sun C."/>
            <person name="Schmutz J."/>
            <person name="Leebens-Mack J.H."/>
            <person name="Li F.W."/>
            <person name="Wang L."/>
        </authorList>
    </citation>
    <scope>NUCLEOTIDE SEQUENCE [LARGE SCALE GENOMIC DNA]</scope>
    <source>
        <strain evidence="2">cv. PW_Plant_1</strain>
    </source>
</reference>
<gene>
    <name evidence="1" type="ORF">O6H91_21G070300</name>
</gene>
<dbReference type="EMBL" id="CM055112">
    <property type="protein sequence ID" value="KAJ7518468.1"/>
    <property type="molecule type" value="Genomic_DNA"/>
</dbReference>
<dbReference type="Proteomes" id="UP001162992">
    <property type="component" value="Chromosome 21"/>
</dbReference>
<accession>A0ACC2ALL6</accession>
<evidence type="ECO:0000313" key="2">
    <source>
        <dbReference type="Proteomes" id="UP001162992"/>
    </source>
</evidence>
<keyword evidence="2" id="KW-1185">Reference proteome</keyword>
<name>A0ACC2ALL6_DIPCM</name>
<sequence>MLHAMWTTPLHPLPSSATSSATPSPSPSPSAQYTHTACYALHLPPFSTRHFPAHATSIKYSSQYWICNTRALHESFCLQHLQDTRGAVMATVAEKDSQRSTPLELEVVESREANSRVVLSIVVPPNVCKESYDQVLMDLSKKTKVPGFRPGKRVPESILVNFIGQKQVRASAIEAVLRKTFPEAMASVAGRALKDTERIVTEFDDLQATFSPSSCLRYNVAVDVAPDVGWITDNAYKNLIVEVEFDHDESAVKRAADAELRTRHKDLGSLRVVTDRGIQIGDVVILDITAKRITGDEVEGDKILSAEQKGFQLDTEEGSKFLPGFVDALLGLEKGQSRTFDLTFPLIWEQEALRGIKARFTADCKELFLRILPELDDSIASKLHENCISLDQVKESLLKKHKLIVEKAKNDATRAAIIEQLTKGNMSLSKEQMISLSSQEMVCNFIQSKKAQITDAVKQSLAVTEIFKLEKLQYTEEELNEEIQNAIAEFKKYGQEFDEGRVKEQACELLEGSKVVDWLVEHSDIKYVKKNATTDVARK</sequence>
<comment type="caution">
    <text evidence="1">The sequence shown here is derived from an EMBL/GenBank/DDBJ whole genome shotgun (WGS) entry which is preliminary data.</text>
</comment>
<protein>
    <submittedName>
        <fullName evidence="1">Uncharacterized protein</fullName>
    </submittedName>
</protein>
<organism evidence="1 2">
    <name type="scientific">Diphasiastrum complanatum</name>
    <name type="common">Issler's clubmoss</name>
    <name type="synonym">Lycopodium complanatum</name>
    <dbReference type="NCBI Taxonomy" id="34168"/>
    <lineage>
        <taxon>Eukaryota</taxon>
        <taxon>Viridiplantae</taxon>
        <taxon>Streptophyta</taxon>
        <taxon>Embryophyta</taxon>
        <taxon>Tracheophyta</taxon>
        <taxon>Lycopodiopsida</taxon>
        <taxon>Lycopodiales</taxon>
        <taxon>Lycopodiaceae</taxon>
        <taxon>Lycopodioideae</taxon>
        <taxon>Diphasiastrum</taxon>
    </lineage>
</organism>
<proteinExistence type="predicted"/>